<comment type="caution">
    <text evidence="1">The sequence shown here is derived from an EMBL/GenBank/DDBJ whole genome shotgun (WGS) entry which is preliminary data.</text>
</comment>
<keyword evidence="2" id="KW-1185">Reference proteome</keyword>
<name>A0A4V1M674_9BACT</name>
<reference evidence="1 2" key="1">
    <citation type="submission" date="2019-01" db="EMBL/GenBank/DDBJ databases">
        <title>Lacunisphaera sp. strain TWA-58.</title>
        <authorList>
            <person name="Chen W.-M."/>
        </authorList>
    </citation>
    <scope>NUCLEOTIDE SEQUENCE [LARGE SCALE GENOMIC DNA]</scope>
    <source>
        <strain evidence="1 2">TWA-58</strain>
    </source>
</reference>
<proteinExistence type="predicted"/>
<dbReference type="AlphaFoldDB" id="A0A4V1M674"/>
<gene>
    <name evidence="1" type="ORF">ESB00_00480</name>
</gene>
<dbReference type="OrthoDB" id="200209at2"/>
<dbReference type="Proteomes" id="UP000290218">
    <property type="component" value="Unassembled WGS sequence"/>
</dbReference>
<dbReference type="RefSeq" id="WP_129045774.1">
    <property type="nucleotide sequence ID" value="NZ_SDHX01000001.1"/>
</dbReference>
<protein>
    <recommendedName>
        <fullName evidence="3">TRASH domain-containing protein</fullName>
    </recommendedName>
</protein>
<evidence type="ECO:0000313" key="1">
    <source>
        <dbReference type="EMBL" id="RXK54409.1"/>
    </source>
</evidence>
<accession>A0A4V1M674</accession>
<sequence>MPPEDDKGETCTVCGKSTEGAAGFAHLYHKGQRFSLCCPMCVDAFQRHRDRFVRGERPRSLLDETIAQMTWKEPPG</sequence>
<evidence type="ECO:0000313" key="2">
    <source>
        <dbReference type="Proteomes" id="UP000290218"/>
    </source>
</evidence>
<dbReference type="EMBL" id="SDHX01000001">
    <property type="protein sequence ID" value="RXK54409.1"/>
    <property type="molecule type" value="Genomic_DNA"/>
</dbReference>
<evidence type="ECO:0008006" key="3">
    <source>
        <dbReference type="Google" id="ProtNLM"/>
    </source>
</evidence>
<organism evidence="1 2">
    <name type="scientific">Oleiharenicola lentus</name>
    <dbReference type="NCBI Taxonomy" id="2508720"/>
    <lineage>
        <taxon>Bacteria</taxon>
        <taxon>Pseudomonadati</taxon>
        <taxon>Verrucomicrobiota</taxon>
        <taxon>Opitutia</taxon>
        <taxon>Opitutales</taxon>
        <taxon>Opitutaceae</taxon>
        <taxon>Oleiharenicola</taxon>
    </lineage>
</organism>